<feature type="transmembrane region" description="Helical" evidence="1">
    <location>
        <begin position="7"/>
        <end position="23"/>
    </location>
</feature>
<comment type="caution">
    <text evidence="2">The sequence shown here is derived from an EMBL/GenBank/DDBJ whole genome shotgun (WGS) entry which is preliminary data.</text>
</comment>
<dbReference type="Proteomes" id="UP001251374">
    <property type="component" value="Unassembled WGS sequence"/>
</dbReference>
<accession>A0ABU1HGI9</accession>
<feature type="transmembrane region" description="Helical" evidence="1">
    <location>
        <begin position="29"/>
        <end position="45"/>
    </location>
</feature>
<evidence type="ECO:0000256" key="1">
    <source>
        <dbReference type="SAM" id="Phobius"/>
    </source>
</evidence>
<dbReference type="RefSeq" id="WP_309721439.1">
    <property type="nucleotide sequence ID" value="NZ_JARWAM010000007.1"/>
</dbReference>
<evidence type="ECO:0000313" key="3">
    <source>
        <dbReference type="Proteomes" id="UP001251374"/>
    </source>
</evidence>
<gene>
    <name evidence="2" type="ORF">QC821_11780</name>
</gene>
<protein>
    <submittedName>
        <fullName evidence="2">Uncharacterized protein</fullName>
    </submittedName>
</protein>
<organism evidence="2 3">
    <name type="scientific">Franzmannia qiaohouensis</name>
    <dbReference type="NCBI Taxonomy" id="1329370"/>
    <lineage>
        <taxon>Bacteria</taxon>
        <taxon>Pseudomonadati</taxon>
        <taxon>Pseudomonadota</taxon>
        <taxon>Gammaproteobacteria</taxon>
        <taxon>Oceanospirillales</taxon>
        <taxon>Halomonadaceae</taxon>
        <taxon>Franzmannia</taxon>
    </lineage>
</organism>
<keyword evidence="1" id="KW-0812">Transmembrane</keyword>
<proteinExistence type="predicted"/>
<keyword evidence="3" id="KW-1185">Reference proteome</keyword>
<reference evidence="2 3" key="1">
    <citation type="submission" date="2023-04" db="EMBL/GenBank/DDBJ databases">
        <title>A long-awaited taxogenomic arrangement of the family Halomonadaceae.</title>
        <authorList>
            <person name="De La Haba R."/>
            <person name="Chuvochina M."/>
            <person name="Wittouck S."/>
            <person name="Arahal D.R."/>
            <person name="Sanchez-Porro C."/>
            <person name="Hugenholtz P."/>
            <person name="Ventosa A."/>
        </authorList>
    </citation>
    <scope>NUCLEOTIDE SEQUENCE [LARGE SCALE GENOMIC DNA]</scope>
    <source>
        <strain evidence="2 3">DSM 26770</strain>
    </source>
</reference>
<keyword evidence="1" id="KW-0472">Membrane</keyword>
<evidence type="ECO:0000313" key="2">
    <source>
        <dbReference type="EMBL" id="MDR5905959.1"/>
    </source>
</evidence>
<keyword evidence="1" id="KW-1133">Transmembrane helix</keyword>
<dbReference type="EMBL" id="JARWAM010000007">
    <property type="protein sequence ID" value="MDR5905959.1"/>
    <property type="molecule type" value="Genomic_DNA"/>
</dbReference>
<sequence length="51" mass="5632">MTVKTTRWVILVIGTLLGVYGWATYNPVAFVGLALMVLAAALYLTRHRGPR</sequence>
<name>A0ABU1HGI9_9GAMM</name>